<keyword evidence="1" id="KW-0808">Transferase</keyword>
<dbReference type="PANTHER" id="PTHR40036:SF1">
    <property type="entry name" value="MACROCIN O-METHYLTRANSFERASE"/>
    <property type="match status" value="1"/>
</dbReference>
<dbReference type="Proteomes" id="UP000594464">
    <property type="component" value="Chromosome"/>
</dbReference>
<keyword evidence="1" id="KW-0489">Methyltransferase</keyword>
<dbReference type="PANTHER" id="PTHR40036">
    <property type="entry name" value="MACROCIN O-METHYLTRANSFERASE"/>
    <property type="match status" value="1"/>
</dbReference>
<accession>A0A7T0C3T4</accession>
<dbReference type="InterPro" id="IPR029063">
    <property type="entry name" value="SAM-dependent_MTases_sf"/>
</dbReference>
<dbReference type="SUPFAM" id="SSF53335">
    <property type="entry name" value="S-adenosyl-L-methionine-dependent methyltransferases"/>
    <property type="match status" value="1"/>
</dbReference>
<sequence>MNSVYFDNIQRPGRWSEFSSALRFISDREIPLKLSGKADLLYKFHRISSRVDCPHTQSEMLSLLRSAFSASRNASGVFVEAGCYKGGSSAKFSLAAKLTGRKLFLFDSFRGIPQHEENHTTNIYGRPVTFSQGEYSGSLDEVTRNISHYGNLESCEFIPGWLESTLPHFKEEVALAYLDVDLASSTKTCIKHLYPLIQPGGILMSQDGHLPLVIDVFNDDRFWEEEVGVLKPLVEGLGKQKLIRIVKPLSELEQFQESGQ</sequence>
<protein>
    <submittedName>
        <fullName evidence="1">Methyltransferase</fullName>
    </submittedName>
</protein>
<dbReference type="GO" id="GO:0032259">
    <property type="term" value="P:methylation"/>
    <property type="evidence" value="ECO:0007669"/>
    <property type="project" value="UniProtKB-KW"/>
</dbReference>
<dbReference type="Gene3D" id="3.40.50.150">
    <property type="entry name" value="Vaccinia Virus protein VP39"/>
    <property type="match status" value="1"/>
</dbReference>
<dbReference type="GO" id="GO:0008168">
    <property type="term" value="F:methyltransferase activity"/>
    <property type="evidence" value="ECO:0007669"/>
    <property type="project" value="UniProtKB-KW"/>
</dbReference>
<dbReference type="AlphaFoldDB" id="A0A7T0C3T4"/>
<evidence type="ECO:0000313" key="2">
    <source>
        <dbReference type="Proteomes" id="UP000594464"/>
    </source>
</evidence>
<evidence type="ECO:0000313" key="1">
    <source>
        <dbReference type="EMBL" id="QPJ65965.1"/>
    </source>
</evidence>
<gene>
    <name evidence="1" type="ORF">G3M78_11395</name>
</gene>
<proteinExistence type="predicted"/>
<dbReference type="Pfam" id="PF05711">
    <property type="entry name" value="TylF"/>
    <property type="match status" value="1"/>
</dbReference>
<reference evidence="2" key="1">
    <citation type="submission" date="2020-02" db="EMBL/GenBank/DDBJ databases">
        <title>Genomic and physiological characterization of two novel Nitrospinaceae genera.</title>
        <authorList>
            <person name="Mueller A.J."/>
            <person name="Jung M.-Y."/>
            <person name="Strachan C.R."/>
            <person name="Herbold C.W."/>
            <person name="Kirkegaard R.H."/>
            <person name="Daims H."/>
        </authorList>
    </citation>
    <scope>NUCLEOTIDE SEQUENCE [LARGE SCALE GENOMIC DNA]</scope>
</reference>
<dbReference type="EMBL" id="CP048620">
    <property type="protein sequence ID" value="QPJ65965.1"/>
    <property type="molecule type" value="Genomic_DNA"/>
</dbReference>
<name>A0A7T0C3T4_9BACT</name>
<organism evidence="1 2">
    <name type="scientific">Candidatus Nitrohelix vancouverensis</name>
    <dbReference type="NCBI Taxonomy" id="2705534"/>
    <lineage>
        <taxon>Bacteria</taxon>
        <taxon>Pseudomonadati</taxon>
        <taxon>Nitrospinota/Tectimicrobiota group</taxon>
        <taxon>Nitrospinota</taxon>
        <taxon>Nitrospinia</taxon>
        <taxon>Nitrospinales</taxon>
        <taxon>Nitrospinaceae</taxon>
        <taxon>Candidatus Nitrohelix</taxon>
    </lineage>
</organism>
<dbReference type="InterPro" id="IPR008884">
    <property type="entry name" value="TylF_MeTrfase"/>
</dbReference>
<dbReference type="KEGG" id="nva:G3M78_11395"/>